<dbReference type="CDD" id="cd18787">
    <property type="entry name" value="SF2_C_DEAD"/>
    <property type="match status" value="1"/>
</dbReference>
<feature type="domain" description="Helicase C-terminal" evidence="7">
    <location>
        <begin position="233"/>
        <end position="379"/>
    </location>
</feature>
<keyword evidence="3 9" id="KW-0347">Helicase</keyword>
<sequence>MNDLFEKLGLNRAISDSLEKMGFKIPTAIQEKVIPLALTSKDIIGKSETGTGKTLAYLLPIFQKIDASKREMQALILAPTHELVMQVYKTINLFSDNSEVKITSAAIIGDVNITRQIEKLKEKPHIIVGTPGRTFDLIKKRKISAHTIKTIVVDEADVLLDSSHIDGVKAVIKTTLKERQLLLFSATISKDTITEAKKLMKTPEFISVENKNEVNSNITHYYFTCDRRDKIEILRKLVHAINPDKAIVFINKSDDIEITTSKLKYHKLKAEGIHGSNIKEDRKKVLEAFRNGKINLLVASDIAARGLDIKGVTHIFNLDLPVEPINYLHRVGRCGRASTEGTAITIASPNEIRFIKKYEKAFDIKIAHKGIYKGKIVNL</sequence>
<protein>
    <submittedName>
        <fullName evidence="9">DEAD/DEAH box helicase</fullName>
        <ecNumber evidence="9">3.6.4.-</ecNumber>
    </submittedName>
</protein>
<dbReference type="InterPro" id="IPR001650">
    <property type="entry name" value="Helicase_C-like"/>
</dbReference>
<keyword evidence="2 9" id="KW-0378">Hydrolase</keyword>
<evidence type="ECO:0000259" key="8">
    <source>
        <dbReference type="PROSITE" id="PS51195"/>
    </source>
</evidence>
<proteinExistence type="predicted"/>
<dbReference type="CDD" id="cd00268">
    <property type="entry name" value="DEADc"/>
    <property type="match status" value="1"/>
</dbReference>
<comment type="caution">
    <text evidence="9">The sequence shown here is derived from an EMBL/GenBank/DDBJ whole genome shotgun (WGS) entry which is preliminary data.</text>
</comment>
<dbReference type="InterPro" id="IPR014014">
    <property type="entry name" value="RNA_helicase_DEAD_Q_motif"/>
</dbReference>
<feature type="short sequence motif" description="Q motif" evidence="5">
    <location>
        <begin position="3"/>
        <end position="31"/>
    </location>
</feature>
<dbReference type="InterPro" id="IPR027417">
    <property type="entry name" value="P-loop_NTPase"/>
</dbReference>
<evidence type="ECO:0000259" key="7">
    <source>
        <dbReference type="PROSITE" id="PS51194"/>
    </source>
</evidence>
<dbReference type="InterPro" id="IPR044742">
    <property type="entry name" value="DEAD/DEAH_RhlB"/>
</dbReference>
<dbReference type="PANTHER" id="PTHR47963">
    <property type="entry name" value="DEAD-BOX ATP-DEPENDENT RNA HELICASE 47, MITOCHONDRIAL"/>
    <property type="match status" value="1"/>
</dbReference>
<dbReference type="InterPro" id="IPR014001">
    <property type="entry name" value="Helicase_ATP-bd"/>
</dbReference>
<evidence type="ECO:0000313" key="10">
    <source>
        <dbReference type="Proteomes" id="UP001623592"/>
    </source>
</evidence>
<dbReference type="PROSITE" id="PS51192">
    <property type="entry name" value="HELICASE_ATP_BIND_1"/>
    <property type="match status" value="1"/>
</dbReference>
<keyword evidence="1" id="KW-0547">Nucleotide-binding</keyword>
<gene>
    <name evidence="9" type="ORF">ACJDT4_00160</name>
</gene>
<evidence type="ECO:0000256" key="4">
    <source>
        <dbReference type="ARBA" id="ARBA00022840"/>
    </source>
</evidence>
<feature type="domain" description="DEAD-box RNA helicase Q" evidence="8">
    <location>
        <begin position="3"/>
        <end position="31"/>
    </location>
</feature>
<dbReference type="Pfam" id="PF00271">
    <property type="entry name" value="Helicase_C"/>
    <property type="match status" value="1"/>
</dbReference>
<feature type="domain" description="Helicase ATP-binding" evidence="6">
    <location>
        <begin position="34"/>
        <end position="206"/>
    </location>
</feature>
<dbReference type="PANTHER" id="PTHR47963:SF7">
    <property type="entry name" value="ATP-DEPENDENT RNA HELICASE YFML-RELATED"/>
    <property type="match status" value="1"/>
</dbReference>
<dbReference type="SMART" id="SM00490">
    <property type="entry name" value="HELICc"/>
    <property type="match status" value="1"/>
</dbReference>
<dbReference type="PROSITE" id="PS51195">
    <property type="entry name" value="Q_MOTIF"/>
    <property type="match status" value="1"/>
</dbReference>
<dbReference type="EC" id="3.6.4.-" evidence="9"/>
<dbReference type="Pfam" id="PF00270">
    <property type="entry name" value="DEAD"/>
    <property type="match status" value="1"/>
</dbReference>
<keyword evidence="10" id="KW-1185">Reference proteome</keyword>
<organism evidence="9 10">
    <name type="scientific">Clostridium neuense</name>
    <dbReference type="NCBI Taxonomy" id="1728934"/>
    <lineage>
        <taxon>Bacteria</taxon>
        <taxon>Bacillati</taxon>
        <taxon>Bacillota</taxon>
        <taxon>Clostridia</taxon>
        <taxon>Eubacteriales</taxon>
        <taxon>Clostridiaceae</taxon>
        <taxon>Clostridium</taxon>
    </lineage>
</organism>
<dbReference type="EMBL" id="JBJIAA010000001">
    <property type="protein sequence ID" value="MFL0248817.1"/>
    <property type="molecule type" value="Genomic_DNA"/>
</dbReference>
<dbReference type="InterPro" id="IPR050547">
    <property type="entry name" value="DEAD_box_RNA_helicases"/>
</dbReference>
<dbReference type="GO" id="GO:0016787">
    <property type="term" value="F:hydrolase activity"/>
    <property type="evidence" value="ECO:0007669"/>
    <property type="project" value="UniProtKB-KW"/>
</dbReference>
<evidence type="ECO:0000256" key="2">
    <source>
        <dbReference type="ARBA" id="ARBA00022801"/>
    </source>
</evidence>
<name>A0ABW8T8V8_9CLOT</name>
<dbReference type="GO" id="GO:0004386">
    <property type="term" value="F:helicase activity"/>
    <property type="evidence" value="ECO:0007669"/>
    <property type="project" value="UniProtKB-KW"/>
</dbReference>
<dbReference type="PROSITE" id="PS51194">
    <property type="entry name" value="HELICASE_CTER"/>
    <property type="match status" value="1"/>
</dbReference>
<evidence type="ECO:0000313" key="9">
    <source>
        <dbReference type="EMBL" id="MFL0248817.1"/>
    </source>
</evidence>
<dbReference type="Proteomes" id="UP001623592">
    <property type="component" value="Unassembled WGS sequence"/>
</dbReference>
<evidence type="ECO:0000256" key="1">
    <source>
        <dbReference type="ARBA" id="ARBA00022741"/>
    </source>
</evidence>
<evidence type="ECO:0000256" key="3">
    <source>
        <dbReference type="ARBA" id="ARBA00022806"/>
    </source>
</evidence>
<dbReference type="InterPro" id="IPR011545">
    <property type="entry name" value="DEAD/DEAH_box_helicase_dom"/>
</dbReference>
<reference evidence="9 10" key="1">
    <citation type="submission" date="2024-11" db="EMBL/GenBank/DDBJ databases">
        <authorList>
            <person name="Heng Y.C."/>
            <person name="Lim A.C.H."/>
            <person name="Lee J.K.Y."/>
            <person name="Kittelmann S."/>
        </authorList>
    </citation>
    <scope>NUCLEOTIDE SEQUENCE [LARGE SCALE GENOMIC DNA]</scope>
    <source>
        <strain evidence="9 10">WILCCON 0114</strain>
    </source>
</reference>
<dbReference type="SMART" id="SM00487">
    <property type="entry name" value="DEXDc"/>
    <property type="match status" value="1"/>
</dbReference>
<dbReference type="RefSeq" id="WP_406785497.1">
    <property type="nucleotide sequence ID" value="NZ_JBJIAA010000001.1"/>
</dbReference>
<dbReference type="SUPFAM" id="SSF52540">
    <property type="entry name" value="P-loop containing nucleoside triphosphate hydrolases"/>
    <property type="match status" value="1"/>
</dbReference>
<accession>A0ABW8T8V8</accession>
<keyword evidence="4" id="KW-0067">ATP-binding</keyword>
<dbReference type="Gene3D" id="3.40.50.300">
    <property type="entry name" value="P-loop containing nucleotide triphosphate hydrolases"/>
    <property type="match status" value="2"/>
</dbReference>
<evidence type="ECO:0000256" key="5">
    <source>
        <dbReference type="PROSITE-ProRule" id="PRU00552"/>
    </source>
</evidence>
<evidence type="ECO:0000259" key="6">
    <source>
        <dbReference type="PROSITE" id="PS51192"/>
    </source>
</evidence>